<accession>A0AA42C0D5</accession>
<feature type="domain" description="PPM-type phosphatase" evidence="2">
    <location>
        <begin position="92"/>
        <end position="336"/>
    </location>
</feature>
<reference evidence="3" key="2">
    <citation type="journal article" date="2022" name="BMC Genomics">
        <title>Comparative genome analysis of mycobacteria focusing on tRNA and non-coding RNA.</title>
        <authorList>
            <person name="Behra P.R.K."/>
            <person name="Pettersson B.M.F."/>
            <person name="Ramesh M."/>
            <person name="Das S."/>
            <person name="Dasgupta S."/>
            <person name="Kirsebom L.A."/>
        </authorList>
    </citation>
    <scope>NUCLEOTIDE SEQUENCE</scope>
    <source>
        <strain evidence="3">CCUG 55640</strain>
    </source>
</reference>
<dbReference type="AlphaFoldDB" id="A0AA42C0D5"/>
<proteinExistence type="predicted"/>
<evidence type="ECO:0000313" key="3">
    <source>
        <dbReference type="EMBL" id="MCV7381685.1"/>
    </source>
</evidence>
<dbReference type="SMART" id="SM00331">
    <property type="entry name" value="PP2C_SIG"/>
    <property type="match status" value="1"/>
</dbReference>
<feature type="compositionally biased region" description="Low complexity" evidence="1">
    <location>
        <begin position="19"/>
        <end position="28"/>
    </location>
</feature>
<dbReference type="EMBL" id="JACKVH010000023">
    <property type="protein sequence ID" value="MCV7381685.1"/>
    <property type="molecule type" value="Genomic_DNA"/>
</dbReference>
<evidence type="ECO:0000313" key="4">
    <source>
        <dbReference type="Proteomes" id="UP001141650"/>
    </source>
</evidence>
<reference evidence="3" key="1">
    <citation type="submission" date="2020-07" db="EMBL/GenBank/DDBJ databases">
        <authorList>
            <person name="Pettersson B.M.F."/>
            <person name="Behra P.R.K."/>
            <person name="Ramesh M."/>
            <person name="Das S."/>
            <person name="Dasgupta S."/>
            <person name="Kirsebom L.A."/>
        </authorList>
    </citation>
    <scope>NUCLEOTIDE SEQUENCE</scope>
    <source>
        <strain evidence="3">CCUG 55640</strain>
    </source>
</reference>
<name>A0AA42C0D5_9MYCO</name>
<dbReference type="Pfam" id="PF13672">
    <property type="entry name" value="PP2C_2"/>
    <property type="match status" value="1"/>
</dbReference>
<dbReference type="RefSeq" id="WP_264010462.1">
    <property type="nucleotide sequence ID" value="NZ_JACKVH010000023.1"/>
</dbReference>
<comment type="caution">
    <text evidence="3">The sequence shown here is derived from an EMBL/GenBank/DDBJ whole genome shotgun (WGS) entry which is preliminary data.</text>
</comment>
<feature type="compositionally biased region" description="Low complexity" evidence="1">
    <location>
        <begin position="351"/>
        <end position="360"/>
    </location>
</feature>
<evidence type="ECO:0000256" key="1">
    <source>
        <dbReference type="SAM" id="MobiDB-lite"/>
    </source>
</evidence>
<dbReference type="Proteomes" id="UP001141650">
    <property type="component" value="Unassembled WGS sequence"/>
</dbReference>
<organism evidence="3 4">
    <name type="scientific">Mycobacterium alsense</name>
    <dbReference type="NCBI Taxonomy" id="324058"/>
    <lineage>
        <taxon>Bacteria</taxon>
        <taxon>Bacillati</taxon>
        <taxon>Actinomycetota</taxon>
        <taxon>Actinomycetes</taxon>
        <taxon>Mycobacteriales</taxon>
        <taxon>Mycobacteriaceae</taxon>
        <taxon>Mycobacterium</taxon>
    </lineage>
</organism>
<dbReference type="InterPro" id="IPR001932">
    <property type="entry name" value="PPM-type_phosphatase-like_dom"/>
</dbReference>
<feature type="region of interest" description="Disordered" evidence="1">
    <location>
        <begin position="336"/>
        <end position="360"/>
    </location>
</feature>
<sequence length="360" mass="37830">MKTFKRRRKELAPPPNEHPTAPLAVVAVDPPPPGVPGAPGVSEVVGPTVIPQIVVGSPSPPVEPSSIAADYRSLPFRPDAVIDGWSTDSLTVRGVSLRGHLHRYNGAPRQDDFALHHLPDGRVIVLVADGVSGAPQSHIGAATATRQAAEWLHDHLSADVADTDWQGLLKSTAWALNERAQTLLGLAEPDPVRAEEQLATTLMCAVIEPTGPGRLRAHLIGAGDSVAWLLSDGQFTQILGGKAVSESGVASSAVVGLPRVPTEVTPAVADVHAGEILLIATDGIGDPLGTGQGGVGNLLRDVLTRPCPPSLIEFAHAMDFSRETFDDDRTLVAVWPRRRTTDEAAAPPAPRSRSPVEGLQ</sequence>
<dbReference type="SUPFAM" id="SSF81606">
    <property type="entry name" value="PP2C-like"/>
    <property type="match status" value="1"/>
</dbReference>
<evidence type="ECO:0000259" key="2">
    <source>
        <dbReference type="SMART" id="SM00331"/>
    </source>
</evidence>
<dbReference type="InterPro" id="IPR036457">
    <property type="entry name" value="PPM-type-like_dom_sf"/>
</dbReference>
<gene>
    <name evidence="3" type="ORF">H7K38_24010</name>
</gene>
<dbReference type="Gene3D" id="3.60.40.10">
    <property type="entry name" value="PPM-type phosphatase domain"/>
    <property type="match status" value="1"/>
</dbReference>
<feature type="region of interest" description="Disordered" evidence="1">
    <location>
        <begin position="1"/>
        <end position="31"/>
    </location>
</feature>
<protein>
    <submittedName>
        <fullName evidence="3">Protein phosphatase 2C domain-containing protein</fullName>
    </submittedName>
</protein>